<protein>
    <submittedName>
        <fullName evidence="2">12003_t:CDS:1</fullName>
    </submittedName>
</protein>
<dbReference type="Proteomes" id="UP000789405">
    <property type="component" value="Unassembled WGS sequence"/>
</dbReference>
<proteinExistence type="predicted"/>
<gene>
    <name evidence="2" type="ORF">DERYTH_LOCUS22579</name>
</gene>
<reference evidence="2" key="1">
    <citation type="submission" date="2021-06" db="EMBL/GenBank/DDBJ databases">
        <authorList>
            <person name="Kallberg Y."/>
            <person name="Tangrot J."/>
            <person name="Rosling A."/>
        </authorList>
    </citation>
    <scope>NUCLEOTIDE SEQUENCE</scope>
    <source>
        <strain evidence="2">MA453B</strain>
    </source>
</reference>
<dbReference type="OrthoDB" id="10365024at2759"/>
<accession>A0A9N9P7B6</accession>
<organism evidence="2 3">
    <name type="scientific">Dentiscutata erythropus</name>
    <dbReference type="NCBI Taxonomy" id="1348616"/>
    <lineage>
        <taxon>Eukaryota</taxon>
        <taxon>Fungi</taxon>
        <taxon>Fungi incertae sedis</taxon>
        <taxon>Mucoromycota</taxon>
        <taxon>Glomeromycotina</taxon>
        <taxon>Glomeromycetes</taxon>
        <taxon>Diversisporales</taxon>
        <taxon>Gigasporaceae</taxon>
        <taxon>Dentiscutata</taxon>
    </lineage>
</organism>
<evidence type="ECO:0000256" key="1">
    <source>
        <dbReference type="SAM" id="MobiDB-lite"/>
    </source>
</evidence>
<sequence length="171" mass="19887">MEYARKQEILRLLYLISLYDSGHIQMIQFLDEEITITYTNNKQTQFYFETVRAYNKDGFENKIADNLNTMLIVSEDPSVEGNEDAIVKYYSFDLDIEKNIDPKEGNNKDDNANFDLKEGKEVYNKGNQDKRKSNNIEKSVAKKNKISMAEESEDESEENVENGKLIEGKEE</sequence>
<name>A0A9N9P7B6_9GLOM</name>
<keyword evidence="3" id="KW-1185">Reference proteome</keyword>
<dbReference type="EMBL" id="CAJVPY010031687">
    <property type="protein sequence ID" value="CAG8796892.1"/>
    <property type="molecule type" value="Genomic_DNA"/>
</dbReference>
<evidence type="ECO:0000313" key="3">
    <source>
        <dbReference type="Proteomes" id="UP000789405"/>
    </source>
</evidence>
<comment type="caution">
    <text evidence="2">The sequence shown here is derived from an EMBL/GenBank/DDBJ whole genome shotgun (WGS) entry which is preliminary data.</text>
</comment>
<evidence type="ECO:0000313" key="2">
    <source>
        <dbReference type="EMBL" id="CAG8796892.1"/>
    </source>
</evidence>
<feature type="compositionally biased region" description="Acidic residues" evidence="1">
    <location>
        <begin position="150"/>
        <end position="160"/>
    </location>
</feature>
<feature type="compositionally biased region" description="Basic and acidic residues" evidence="1">
    <location>
        <begin position="99"/>
        <end position="135"/>
    </location>
</feature>
<feature type="non-terminal residue" evidence="2">
    <location>
        <position position="171"/>
    </location>
</feature>
<dbReference type="AlphaFoldDB" id="A0A9N9P7B6"/>
<feature type="region of interest" description="Disordered" evidence="1">
    <location>
        <begin position="99"/>
        <end position="171"/>
    </location>
</feature>